<gene>
    <name evidence="4" type="ORF">J8273_1660</name>
</gene>
<keyword evidence="1 3" id="KW-0853">WD repeat</keyword>
<keyword evidence="2" id="KW-0677">Repeat</keyword>
<dbReference type="SUPFAM" id="SSF50978">
    <property type="entry name" value="WD40 repeat-like"/>
    <property type="match status" value="1"/>
</dbReference>
<dbReference type="Proteomes" id="UP000717585">
    <property type="component" value="Unassembled WGS sequence"/>
</dbReference>
<dbReference type="InterPro" id="IPR015943">
    <property type="entry name" value="WD40/YVTN_repeat-like_dom_sf"/>
</dbReference>
<feature type="repeat" description="WD" evidence="3">
    <location>
        <begin position="169"/>
        <end position="210"/>
    </location>
</feature>
<dbReference type="EMBL" id="JAHDYR010000005">
    <property type="protein sequence ID" value="KAG9396643.1"/>
    <property type="molecule type" value="Genomic_DNA"/>
</dbReference>
<dbReference type="AlphaFoldDB" id="A0A8J6AXL2"/>
<reference evidence="4" key="1">
    <citation type="submission" date="2021-05" db="EMBL/GenBank/DDBJ databases">
        <title>A free-living protist that lacks canonical eukaryotic 1 DNA replication and segregation systems.</title>
        <authorList>
            <person name="Salas-Leiva D.E."/>
            <person name="Tromer E.C."/>
            <person name="Curtis B.A."/>
            <person name="Jerlstrom-Hultqvist J."/>
            <person name="Kolisko M."/>
            <person name="Yi Z."/>
            <person name="Salas-Leiva J.S."/>
            <person name="Gallot-Lavallee L."/>
            <person name="Kops G.J.P.L."/>
            <person name="Archibald J.M."/>
            <person name="Simpson A.G.B."/>
            <person name="Roger A.J."/>
        </authorList>
    </citation>
    <scope>NUCLEOTIDE SEQUENCE</scope>
    <source>
        <strain evidence="4">BICM</strain>
    </source>
</reference>
<protein>
    <submittedName>
        <fullName evidence="4">WD domain, G-beta repeat</fullName>
    </submittedName>
</protein>
<dbReference type="InterPro" id="IPR001680">
    <property type="entry name" value="WD40_rpt"/>
</dbReference>
<dbReference type="CDD" id="cd00200">
    <property type="entry name" value="WD40"/>
    <property type="match status" value="1"/>
</dbReference>
<accession>A0A8J6AXL2</accession>
<evidence type="ECO:0000313" key="5">
    <source>
        <dbReference type="Proteomes" id="UP000717585"/>
    </source>
</evidence>
<evidence type="ECO:0000256" key="1">
    <source>
        <dbReference type="ARBA" id="ARBA00022574"/>
    </source>
</evidence>
<evidence type="ECO:0000256" key="3">
    <source>
        <dbReference type="PROSITE-ProRule" id="PRU00221"/>
    </source>
</evidence>
<feature type="repeat" description="WD" evidence="3">
    <location>
        <begin position="76"/>
        <end position="107"/>
    </location>
</feature>
<evidence type="ECO:0000256" key="2">
    <source>
        <dbReference type="ARBA" id="ARBA00022737"/>
    </source>
</evidence>
<dbReference type="PANTHER" id="PTHR19857">
    <property type="entry name" value="MITOCHONDRIAL DIVISION PROTEIN 1-RELATED"/>
    <property type="match status" value="1"/>
</dbReference>
<dbReference type="PANTHER" id="PTHR19857:SF8">
    <property type="entry name" value="ANGIO-ASSOCIATED MIGRATORY CELL PROTEIN"/>
    <property type="match status" value="1"/>
</dbReference>
<dbReference type="InterPro" id="IPR036322">
    <property type="entry name" value="WD40_repeat_dom_sf"/>
</dbReference>
<dbReference type="PROSITE" id="PS50082">
    <property type="entry name" value="WD_REPEATS_2"/>
    <property type="match status" value="2"/>
</dbReference>
<keyword evidence="5" id="KW-1185">Reference proteome</keyword>
<organism evidence="4 5">
    <name type="scientific">Carpediemonas membranifera</name>
    <dbReference type="NCBI Taxonomy" id="201153"/>
    <lineage>
        <taxon>Eukaryota</taxon>
        <taxon>Metamonada</taxon>
        <taxon>Carpediemonas-like organisms</taxon>
        <taxon>Carpediemonas</taxon>
    </lineage>
</organism>
<evidence type="ECO:0000313" key="4">
    <source>
        <dbReference type="EMBL" id="KAG9396643.1"/>
    </source>
</evidence>
<dbReference type="OrthoDB" id="10261640at2759"/>
<sequence length="398" mass="41468">MSEEQAMAAEQMDEDMTGEIPQQHSDAVCYFAGHDGPVYAVSSSSSSTDPLLLCTGGGDDRAFLVRGEEGRVLAELEGHGESVVATAFNFDNSLVATACLDGVIRVYRTTENAMGKLIATCEGSSEGAEWLAWHPKGNVIMGGFGDGTCWLWHIKTTAGQEDARYMATLTGHSGAVTCGGFTIDGKGVISAGHDGSIRLWNPITGAATAVLSGPEFHGDTPVTCLTVHPNGQLLLTGDLEGNVVVTNIQSARAMAKLRTTPTVENPDFPPSVEAIAASPKHAVVAACDNDGHFILINMTNLTVRHSISLGEHGVSRLAFLGTSPIVAAASLTGTLMLYNSLTGALERTLQGHDSMVLTMAVSAPATVSVDDAAEVTGRFLVSGSDDGVVLTFGPFVTE</sequence>
<dbReference type="PROSITE" id="PS50294">
    <property type="entry name" value="WD_REPEATS_REGION"/>
    <property type="match status" value="1"/>
</dbReference>
<comment type="caution">
    <text evidence="4">The sequence shown here is derived from an EMBL/GenBank/DDBJ whole genome shotgun (WGS) entry which is preliminary data.</text>
</comment>
<proteinExistence type="predicted"/>
<dbReference type="InterPro" id="IPR051179">
    <property type="entry name" value="WD_repeat_multifunction"/>
</dbReference>
<dbReference type="SMART" id="SM00320">
    <property type="entry name" value="WD40"/>
    <property type="match status" value="8"/>
</dbReference>
<dbReference type="Pfam" id="PF00400">
    <property type="entry name" value="WD40"/>
    <property type="match status" value="4"/>
</dbReference>
<name>A0A8J6AXL2_9EUKA</name>
<dbReference type="Gene3D" id="2.130.10.10">
    <property type="entry name" value="YVTN repeat-like/Quinoprotein amine dehydrogenase"/>
    <property type="match status" value="1"/>
</dbReference>